<sequence>MELVTYRNKLVLLKDGEKIATISLKRKFLSNRLKLKIR</sequence>
<organism evidence="1">
    <name type="scientific">Clostridioides difficile</name>
    <name type="common">Peptoclostridium difficile</name>
    <dbReference type="NCBI Taxonomy" id="1496"/>
    <lineage>
        <taxon>Bacteria</taxon>
        <taxon>Bacillati</taxon>
        <taxon>Bacillota</taxon>
        <taxon>Clostridia</taxon>
        <taxon>Peptostreptococcales</taxon>
        <taxon>Peptostreptococcaceae</taxon>
        <taxon>Clostridioides</taxon>
    </lineage>
</organism>
<dbReference type="EMBL" id="LK932450">
    <property type="protein sequence ID" value="CDS82769.1"/>
    <property type="molecule type" value="Genomic_DNA"/>
</dbReference>
<dbReference type="AlphaFoldDB" id="A0A068ZVL4"/>
<protein>
    <submittedName>
        <fullName evidence="1">Uncharacterized protein</fullName>
    </submittedName>
</protein>
<accession>A0A068ZVL4</accession>
<name>A0A068ZVL4_CLODI</name>
<proteinExistence type="predicted"/>
<gene>
    <name evidence="1" type="ORF">BN1096_1060002</name>
</gene>
<reference evidence="1" key="1">
    <citation type="submission" date="2014-07" db="EMBL/GenBank/DDBJ databases">
        <authorList>
            <person name="Monot Marc"/>
        </authorList>
    </citation>
    <scope>NUCLEOTIDE SEQUENCE</scope>
</reference>
<evidence type="ECO:0000313" key="1">
    <source>
        <dbReference type="EMBL" id="CDS82769.1"/>
    </source>
</evidence>